<feature type="region of interest" description="Disordered" evidence="2">
    <location>
        <begin position="739"/>
        <end position="768"/>
    </location>
</feature>
<dbReference type="EMBL" id="MLAK01000959">
    <property type="protein sequence ID" value="OHT00363.1"/>
    <property type="molecule type" value="Genomic_DNA"/>
</dbReference>
<dbReference type="VEuPathDB" id="TrichDB:TRFO_33016"/>
<feature type="compositionally biased region" description="Polar residues" evidence="2">
    <location>
        <begin position="330"/>
        <end position="349"/>
    </location>
</feature>
<dbReference type="PANTHER" id="PTHR23159">
    <property type="entry name" value="CENTROSOMAL PROTEIN 2"/>
    <property type="match status" value="1"/>
</dbReference>
<feature type="compositionally biased region" description="Acidic residues" evidence="2">
    <location>
        <begin position="757"/>
        <end position="768"/>
    </location>
</feature>
<feature type="region of interest" description="Disordered" evidence="2">
    <location>
        <begin position="477"/>
        <end position="514"/>
    </location>
</feature>
<accession>A0A1J4JMR5</accession>
<dbReference type="PANTHER" id="PTHR23159:SF31">
    <property type="entry name" value="CENTROSOME-ASSOCIATED PROTEIN CEP250 ISOFORM X1"/>
    <property type="match status" value="1"/>
</dbReference>
<proteinExistence type="predicted"/>
<feature type="compositionally biased region" description="Polar residues" evidence="2">
    <location>
        <begin position="367"/>
        <end position="378"/>
    </location>
</feature>
<keyword evidence="1" id="KW-0175">Coiled coil</keyword>
<feature type="coiled-coil region" evidence="1">
    <location>
        <begin position="651"/>
        <end position="734"/>
    </location>
</feature>
<dbReference type="RefSeq" id="XP_068353499.1">
    <property type="nucleotide sequence ID" value="XM_068508825.1"/>
</dbReference>
<name>A0A1J4JMR5_9EUKA</name>
<gene>
    <name evidence="3" type="ORF">TRFO_33016</name>
</gene>
<feature type="coiled-coil region" evidence="1">
    <location>
        <begin position="880"/>
        <end position="992"/>
    </location>
</feature>
<comment type="caution">
    <text evidence="3">The sequence shown here is derived from an EMBL/GenBank/DDBJ whole genome shotgun (WGS) entry which is preliminary data.</text>
</comment>
<keyword evidence="4" id="KW-1185">Reference proteome</keyword>
<feature type="region of interest" description="Disordered" evidence="2">
    <location>
        <begin position="810"/>
        <end position="830"/>
    </location>
</feature>
<feature type="compositionally biased region" description="Low complexity" evidence="2">
    <location>
        <begin position="481"/>
        <end position="504"/>
    </location>
</feature>
<dbReference type="GeneID" id="94843529"/>
<feature type="compositionally biased region" description="Low complexity" evidence="2">
    <location>
        <begin position="379"/>
        <end position="389"/>
    </location>
</feature>
<evidence type="ECO:0000313" key="4">
    <source>
        <dbReference type="Proteomes" id="UP000179807"/>
    </source>
</evidence>
<sequence length="1125" mass="129312">MKKQNHFSTPQPHSKRVQLFNPNAAKVDQILSRLKSILTTFRMPSSFDEAISNAFSKLHSNIPKSDITSKGQETPKTEFDTFWIEWINFRDEIIKQTDPSVILFCQMFVNEKFDQFNEIIEDLNLKPPQKVPLYREYDKAKKDIQTTFENLQQILYEQFDIEDENNESSNSIIEQTIKNLSSQRTKIRRIKADVASKLTPFFLNSSQEKNLAEEQHKRCVTIIEEILSEINDLPKQYHQFNMIGNELYKSENKLKMEFPPRKIEIPPMEGYFEEEEYFEEDIIEEEEEIEGENDLIEEGEFDNIQNLNKRQQTSQQVQPQSQINNKSRHSNNLSMTPQKSFKNSSEQLHNQTSNQSQNSSHFPAHSLTPQNNSNKAPLNSSQTQNSNQSQIQNHFHNVQQQSITPQKNSKNFDDQLLYLPSNFNNNNLNQNELNSSQISSPKRSHKSMTPQKPPKIPIGNPHALLTPSQLSIFDEEDDNLENNSNNDLNNYPNHNNNDNNINVNSKAKTPANNKNKEKNILNTSLNIAKNQQNLVVKNPPQSAVSIKKLPQIMPLDLEDDVDLADPFHGLSISFSSSDNEAEIGMADKEIRTFQSLPPPLPTPTNNTITQQNGLNTNSNSNLPLNPHSNVLNTFNGINSNNEKSIRQEGGGQILRNQIAALTKEKEQLKNQLTNTKSDLAQLHDDYNTIVVQLQIAYEENKENDEATSKLNETVKTLTKEKEQLNAKIRDLQQVLLQTPSKVDISSPPEKLLKLDSGSDDDDDNENDNFVDVSLYQTKCDNLVREKDALYENISKLADENANLKEQLMKQQNNNSNSNNSGKTNVNGTPGMENYYAGQVRLLEEDIEYFTDELTRVWKTYDALLNRIGGKSKDDSVFFENSKLRKEKEKLHTKLQATRKELQFLKDIRKSQENSKSRNIFANELEETKKKLEEEKRKNEALVKALREERQKIAASIEDEDEHRQLFTAKLSIHNLQRELQKMSSLIVRVKGKNKRLKMQLSDAGIDQIRDEMNDELEAMRSAYESAVDWGYAQQELVIKESSEKEMLKTKLRLFDSKNDSNPGFDAAEEVLIELRAKIEENLKMQQEAAEIRESLVEVLGEGDENVSTGELLNRFIEIHQNENQT</sequence>
<feature type="region of interest" description="Disordered" evidence="2">
    <location>
        <begin position="309"/>
        <end position="389"/>
    </location>
</feature>
<feature type="compositionally biased region" description="Low complexity" evidence="2">
    <location>
        <begin position="417"/>
        <end position="440"/>
    </location>
</feature>
<feature type="compositionally biased region" description="Low complexity" evidence="2">
    <location>
        <begin position="350"/>
        <end position="360"/>
    </location>
</feature>
<dbReference type="Proteomes" id="UP000179807">
    <property type="component" value="Unassembled WGS sequence"/>
</dbReference>
<dbReference type="AlphaFoldDB" id="A0A1J4JMR5"/>
<evidence type="ECO:0000256" key="1">
    <source>
        <dbReference type="SAM" id="Coils"/>
    </source>
</evidence>
<reference evidence="3" key="1">
    <citation type="submission" date="2016-10" db="EMBL/GenBank/DDBJ databases">
        <authorList>
            <person name="Benchimol M."/>
            <person name="Almeida L.G."/>
            <person name="Vasconcelos A.T."/>
            <person name="Perreira-Neves A."/>
            <person name="Rosa I.A."/>
            <person name="Tasca T."/>
            <person name="Bogo M.R."/>
            <person name="de Souza W."/>
        </authorList>
    </citation>
    <scope>NUCLEOTIDE SEQUENCE [LARGE SCALE GENOMIC DNA]</scope>
    <source>
        <strain evidence="3">K</strain>
    </source>
</reference>
<protein>
    <submittedName>
        <fullName evidence="3">Uncharacterized protein</fullName>
    </submittedName>
</protein>
<organism evidence="3 4">
    <name type="scientific">Tritrichomonas foetus</name>
    <dbReference type="NCBI Taxonomy" id="1144522"/>
    <lineage>
        <taxon>Eukaryota</taxon>
        <taxon>Metamonada</taxon>
        <taxon>Parabasalia</taxon>
        <taxon>Tritrichomonadida</taxon>
        <taxon>Tritrichomonadidae</taxon>
        <taxon>Tritrichomonas</taxon>
    </lineage>
</organism>
<evidence type="ECO:0000313" key="3">
    <source>
        <dbReference type="EMBL" id="OHT00363.1"/>
    </source>
</evidence>
<evidence type="ECO:0000256" key="2">
    <source>
        <dbReference type="SAM" id="MobiDB-lite"/>
    </source>
</evidence>
<feature type="region of interest" description="Disordered" evidence="2">
    <location>
        <begin position="417"/>
        <end position="464"/>
    </location>
</feature>
<feature type="compositionally biased region" description="Low complexity" evidence="2">
    <location>
        <begin position="311"/>
        <end position="322"/>
    </location>
</feature>